<organism evidence="2 3">
    <name type="scientific">Ciona intestinalis</name>
    <name type="common">Transparent sea squirt</name>
    <name type="synonym">Ascidia intestinalis</name>
    <dbReference type="NCBI Taxonomy" id="7719"/>
    <lineage>
        <taxon>Eukaryota</taxon>
        <taxon>Metazoa</taxon>
        <taxon>Chordata</taxon>
        <taxon>Tunicata</taxon>
        <taxon>Ascidiacea</taxon>
        <taxon>Phlebobranchia</taxon>
        <taxon>Cionidae</taxon>
        <taxon>Ciona</taxon>
    </lineage>
</organism>
<keyword evidence="1" id="KW-0175">Coiled coil</keyword>
<feature type="coiled-coil region" evidence="1">
    <location>
        <begin position="97"/>
        <end position="226"/>
    </location>
</feature>
<keyword evidence="3" id="KW-1185">Reference proteome</keyword>
<dbReference type="GeneID" id="100187073"/>
<dbReference type="AlphaFoldDB" id="F6Z297"/>
<dbReference type="KEGG" id="cin:100187073"/>
<sequence>MFVLFKQCGNISTNILPYLLFSRLKKGDMARRNTKHGWTDTQVFTYPLPPNKTQLFTKYRYVERPHTAAVTYLEKMLTKTSLTTQKVTHQDIENFGNNVYKNKVKMYEQEKHEAVERAVEETKREAKLQAEKVLAAALDKANVEKETALEKQKNYYEEIKKRIIFGRDCLEKERTKQLVVKMKKEKELALKEQWEKAERIKKETVVEALKEQKRVLRAESALERETAIARALSVARGKFDQKIEEEVEKVREECWLVGKEQLNRSKIIHKHEIERLHERIAVLTQESKKVEKKRDLAQRDFINIESDYSHFLDFTTPVSCHSDYLITPRKLKHGMAESRQEQQTQTNLIALDQKTQSVQTNVQILARR</sequence>
<dbReference type="OrthoDB" id="5982311at2759"/>
<gene>
    <name evidence="2" type="primary">LOC100187073</name>
</gene>
<feature type="coiled-coil region" evidence="1">
    <location>
        <begin position="273"/>
        <end position="300"/>
    </location>
</feature>
<name>F6Z297_CIOIN</name>
<dbReference type="RefSeq" id="XP_002128810.1">
    <property type="nucleotide sequence ID" value="XM_002128774.5"/>
</dbReference>
<proteinExistence type="predicted"/>
<evidence type="ECO:0000313" key="3">
    <source>
        <dbReference type="Proteomes" id="UP000008144"/>
    </source>
</evidence>
<evidence type="ECO:0000256" key="1">
    <source>
        <dbReference type="SAM" id="Coils"/>
    </source>
</evidence>
<reference evidence="2" key="3">
    <citation type="submission" date="2025-08" db="UniProtKB">
        <authorList>
            <consortium name="Ensembl"/>
        </authorList>
    </citation>
    <scope>IDENTIFICATION</scope>
</reference>
<accession>A0A1W2WHQ8</accession>
<dbReference type="EMBL" id="EAAA01002485">
    <property type="status" value="NOT_ANNOTATED_CDS"/>
    <property type="molecule type" value="Genomic_DNA"/>
</dbReference>
<dbReference type="HOGENOM" id="CLU_752183_0_0_1"/>
<reference evidence="2" key="4">
    <citation type="submission" date="2025-09" db="UniProtKB">
        <authorList>
            <consortium name="Ensembl"/>
        </authorList>
    </citation>
    <scope>IDENTIFICATION</scope>
</reference>
<accession>F6Z297</accession>
<reference evidence="2" key="2">
    <citation type="journal article" date="2008" name="Genome Biol.">
        <title>Improved genome assembly and evidence-based global gene model set for the chordate Ciona intestinalis: new insight into intron and operon populations.</title>
        <authorList>
            <person name="Satou Y."/>
            <person name="Mineta K."/>
            <person name="Ogasawara M."/>
            <person name="Sasakura Y."/>
            <person name="Shoguchi E."/>
            <person name="Ueno K."/>
            <person name="Yamada L."/>
            <person name="Matsumoto J."/>
            <person name="Wasserscheid J."/>
            <person name="Dewar K."/>
            <person name="Wiley G.B."/>
            <person name="Macmil S.L."/>
            <person name="Roe B.A."/>
            <person name="Zeller R.W."/>
            <person name="Hastings K.E."/>
            <person name="Lemaire P."/>
            <person name="Lindquist E."/>
            <person name="Endo T."/>
            <person name="Hotta K."/>
            <person name="Inaba K."/>
        </authorList>
    </citation>
    <scope>NUCLEOTIDE SEQUENCE [LARGE SCALE GENOMIC DNA]</scope>
    <source>
        <strain evidence="2">wild type</strain>
    </source>
</reference>
<dbReference type="Proteomes" id="UP000008144">
    <property type="component" value="Chromosome 7"/>
</dbReference>
<reference evidence="3" key="1">
    <citation type="journal article" date="2002" name="Science">
        <title>The draft genome of Ciona intestinalis: insights into chordate and vertebrate origins.</title>
        <authorList>
            <person name="Dehal P."/>
            <person name="Satou Y."/>
            <person name="Campbell R.K."/>
            <person name="Chapman J."/>
            <person name="Degnan B."/>
            <person name="De Tomaso A."/>
            <person name="Davidson B."/>
            <person name="Di Gregorio A."/>
            <person name="Gelpke M."/>
            <person name="Goodstein D.M."/>
            <person name="Harafuji N."/>
            <person name="Hastings K.E."/>
            <person name="Ho I."/>
            <person name="Hotta K."/>
            <person name="Huang W."/>
            <person name="Kawashima T."/>
            <person name="Lemaire P."/>
            <person name="Martinez D."/>
            <person name="Meinertzhagen I.A."/>
            <person name="Necula S."/>
            <person name="Nonaka M."/>
            <person name="Putnam N."/>
            <person name="Rash S."/>
            <person name="Saiga H."/>
            <person name="Satake M."/>
            <person name="Terry A."/>
            <person name="Yamada L."/>
            <person name="Wang H.G."/>
            <person name="Awazu S."/>
            <person name="Azumi K."/>
            <person name="Boore J."/>
            <person name="Branno M."/>
            <person name="Chin-Bow S."/>
            <person name="DeSantis R."/>
            <person name="Doyle S."/>
            <person name="Francino P."/>
            <person name="Keys D.N."/>
            <person name="Haga S."/>
            <person name="Hayashi H."/>
            <person name="Hino K."/>
            <person name="Imai K.S."/>
            <person name="Inaba K."/>
            <person name="Kano S."/>
            <person name="Kobayashi K."/>
            <person name="Kobayashi M."/>
            <person name="Lee B.I."/>
            <person name="Makabe K.W."/>
            <person name="Manohar C."/>
            <person name="Matassi G."/>
            <person name="Medina M."/>
            <person name="Mochizuki Y."/>
            <person name="Mount S."/>
            <person name="Morishita T."/>
            <person name="Miura S."/>
            <person name="Nakayama A."/>
            <person name="Nishizaka S."/>
            <person name="Nomoto H."/>
            <person name="Ohta F."/>
            <person name="Oishi K."/>
            <person name="Rigoutsos I."/>
            <person name="Sano M."/>
            <person name="Sasaki A."/>
            <person name="Sasakura Y."/>
            <person name="Shoguchi E."/>
            <person name="Shin-i T."/>
            <person name="Spagnuolo A."/>
            <person name="Stainier D."/>
            <person name="Suzuki M.M."/>
            <person name="Tassy O."/>
            <person name="Takatori N."/>
            <person name="Tokuoka M."/>
            <person name="Yagi K."/>
            <person name="Yoshizaki F."/>
            <person name="Wada S."/>
            <person name="Zhang C."/>
            <person name="Hyatt P.D."/>
            <person name="Larimer F."/>
            <person name="Detter C."/>
            <person name="Doggett N."/>
            <person name="Glavina T."/>
            <person name="Hawkins T."/>
            <person name="Richardson P."/>
            <person name="Lucas S."/>
            <person name="Kohara Y."/>
            <person name="Levine M."/>
            <person name="Satoh N."/>
            <person name="Rokhsar D.S."/>
        </authorList>
    </citation>
    <scope>NUCLEOTIDE SEQUENCE [LARGE SCALE GENOMIC DNA]</scope>
</reference>
<dbReference type="Ensembl" id="ENSCINT00000022722.2">
    <property type="protein sequence ID" value="ENSCINP00000022476.2"/>
    <property type="gene ID" value="ENSCING00000011869.2"/>
</dbReference>
<dbReference type="InParanoid" id="F6Z297"/>
<protein>
    <submittedName>
        <fullName evidence="2">Golgin subfamily A member 6-like protein 1</fullName>
    </submittedName>
</protein>
<evidence type="ECO:0000313" key="2">
    <source>
        <dbReference type="Ensembl" id="ENSCINP00000022476.2"/>
    </source>
</evidence>